<dbReference type="InterPro" id="IPR029061">
    <property type="entry name" value="THDP-binding"/>
</dbReference>
<sequence>MSAPAATPAPVAISPDAPRAPLTKKTLTADHPTWCPGCGDFAVLASFYKVLEKLNYPQEKIVTFAGIGCSSRFPYFVNTHGGHYIHGRALPFAAGISLGRDDLHVFVFGGDGDGFSIGGNHLVHTARKNVRITYVIMDNSVYGLTKKQTSPTSPLGFKSKTDPWGAIDQPINPMRSLLNSGATFIARSHATQVNHMVDMMHKAALHDGFSVVEILSECVEFFEGAFDAAVPRKGGVWPVIELKKNDGTPEDAARHDPSDEIAAYKLASEAWPGKFGIFYENKTRPTKNALEQKLIATTREKTKNASDLDLLSKTFARMR</sequence>
<dbReference type="RefSeq" id="WP_129048738.1">
    <property type="nucleotide sequence ID" value="NZ_SDHX01000002.1"/>
</dbReference>
<feature type="domain" description="Thiamine pyrophosphate enzyme TPP-binding" evidence="2">
    <location>
        <begin position="67"/>
        <end position="214"/>
    </location>
</feature>
<gene>
    <name evidence="3" type="ORF">ESB00_15700</name>
</gene>
<dbReference type="Gene3D" id="3.40.50.970">
    <property type="match status" value="1"/>
</dbReference>
<dbReference type="SUPFAM" id="SSF52518">
    <property type="entry name" value="Thiamin diphosphate-binding fold (THDP-binding)"/>
    <property type="match status" value="1"/>
</dbReference>
<dbReference type="OrthoDB" id="9775140at2"/>
<keyword evidence="1" id="KW-0560">Oxidoreductase</keyword>
<dbReference type="CDD" id="cd03375">
    <property type="entry name" value="TPP_OGFOR"/>
    <property type="match status" value="1"/>
</dbReference>
<proteinExistence type="predicted"/>
<keyword evidence="3" id="KW-0670">Pyruvate</keyword>
<dbReference type="Pfam" id="PF02775">
    <property type="entry name" value="TPP_enzyme_C"/>
    <property type="match status" value="1"/>
</dbReference>
<evidence type="ECO:0000259" key="2">
    <source>
        <dbReference type="Pfam" id="PF02775"/>
    </source>
</evidence>
<evidence type="ECO:0000256" key="1">
    <source>
        <dbReference type="ARBA" id="ARBA00023002"/>
    </source>
</evidence>
<dbReference type="InterPro" id="IPR051457">
    <property type="entry name" value="2-oxoacid:Fd_oxidoreductase"/>
</dbReference>
<dbReference type="GO" id="GO:0045333">
    <property type="term" value="P:cellular respiration"/>
    <property type="evidence" value="ECO:0007669"/>
    <property type="project" value="UniProtKB-ARBA"/>
</dbReference>
<keyword evidence="4" id="KW-1185">Reference proteome</keyword>
<dbReference type="InterPro" id="IPR011766">
    <property type="entry name" value="TPP_enzyme_TPP-bd"/>
</dbReference>
<dbReference type="Proteomes" id="UP000290218">
    <property type="component" value="Unassembled WGS sequence"/>
</dbReference>
<dbReference type="GO" id="GO:0016625">
    <property type="term" value="F:oxidoreductase activity, acting on the aldehyde or oxo group of donors, iron-sulfur protein as acceptor"/>
    <property type="evidence" value="ECO:0007669"/>
    <property type="project" value="UniProtKB-ARBA"/>
</dbReference>
<evidence type="ECO:0000313" key="4">
    <source>
        <dbReference type="Proteomes" id="UP000290218"/>
    </source>
</evidence>
<reference evidence="3 4" key="1">
    <citation type="submission" date="2019-01" db="EMBL/GenBank/DDBJ databases">
        <title>Lacunisphaera sp. strain TWA-58.</title>
        <authorList>
            <person name="Chen W.-M."/>
        </authorList>
    </citation>
    <scope>NUCLEOTIDE SEQUENCE [LARGE SCALE GENOMIC DNA]</scope>
    <source>
        <strain evidence="3 4">TWA-58</strain>
    </source>
</reference>
<dbReference type="PANTHER" id="PTHR48084">
    <property type="entry name" value="2-OXOGLUTARATE OXIDOREDUCTASE SUBUNIT KORB-RELATED"/>
    <property type="match status" value="1"/>
</dbReference>
<name>A0A4Q1C447_9BACT</name>
<dbReference type="PANTHER" id="PTHR48084:SF4">
    <property type="entry name" value="2-OXOGLUTARATE OXIDOREDUCTASE SUBUNIT KORB"/>
    <property type="match status" value="1"/>
</dbReference>
<evidence type="ECO:0000313" key="3">
    <source>
        <dbReference type="EMBL" id="RXK53150.1"/>
    </source>
</evidence>
<dbReference type="GO" id="GO:0030976">
    <property type="term" value="F:thiamine pyrophosphate binding"/>
    <property type="evidence" value="ECO:0007669"/>
    <property type="project" value="InterPro"/>
</dbReference>
<protein>
    <submittedName>
        <fullName evidence="3">Pyruvate ferredoxin oxidoreductase</fullName>
    </submittedName>
</protein>
<comment type="caution">
    <text evidence="3">The sequence shown here is derived from an EMBL/GenBank/DDBJ whole genome shotgun (WGS) entry which is preliminary data.</text>
</comment>
<dbReference type="EMBL" id="SDHX01000002">
    <property type="protein sequence ID" value="RXK53150.1"/>
    <property type="molecule type" value="Genomic_DNA"/>
</dbReference>
<dbReference type="AlphaFoldDB" id="A0A4Q1C447"/>
<dbReference type="GO" id="GO:0044281">
    <property type="term" value="P:small molecule metabolic process"/>
    <property type="evidence" value="ECO:0007669"/>
    <property type="project" value="UniProtKB-ARBA"/>
</dbReference>
<accession>A0A4Q1C447</accession>
<organism evidence="3 4">
    <name type="scientific">Oleiharenicola lentus</name>
    <dbReference type="NCBI Taxonomy" id="2508720"/>
    <lineage>
        <taxon>Bacteria</taxon>
        <taxon>Pseudomonadati</taxon>
        <taxon>Verrucomicrobiota</taxon>
        <taxon>Opitutia</taxon>
        <taxon>Opitutales</taxon>
        <taxon>Opitutaceae</taxon>
        <taxon>Oleiharenicola</taxon>
    </lineage>
</organism>